<accession>A0ABS4FZC2</accession>
<evidence type="ECO:0008006" key="3">
    <source>
        <dbReference type="Google" id="ProtNLM"/>
    </source>
</evidence>
<dbReference type="RefSeq" id="WP_209457895.1">
    <property type="nucleotide sequence ID" value="NZ_JAGGKC010000001.1"/>
</dbReference>
<evidence type="ECO:0000313" key="1">
    <source>
        <dbReference type="EMBL" id="MBP1917648.1"/>
    </source>
</evidence>
<organism evidence="1 2">
    <name type="scientific">Youngiibacter multivorans</name>
    <dbReference type="NCBI Taxonomy" id="937251"/>
    <lineage>
        <taxon>Bacteria</taxon>
        <taxon>Bacillati</taxon>
        <taxon>Bacillota</taxon>
        <taxon>Clostridia</taxon>
        <taxon>Eubacteriales</taxon>
        <taxon>Clostridiaceae</taxon>
        <taxon>Youngiibacter</taxon>
    </lineage>
</organism>
<evidence type="ECO:0000313" key="2">
    <source>
        <dbReference type="Proteomes" id="UP001519271"/>
    </source>
</evidence>
<protein>
    <recommendedName>
        <fullName evidence="3">DUF5640 domain-containing protein</fullName>
    </recommendedName>
</protein>
<dbReference type="Proteomes" id="UP001519271">
    <property type="component" value="Unassembled WGS sequence"/>
</dbReference>
<proteinExistence type="predicted"/>
<reference evidence="1 2" key="1">
    <citation type="submission" date="2021-03" db="EMBL/GenBank/DDBJ databases">
        <title>Genomic Encyclopedia of Type Strains, Phase IV (KMG-IV): sequencing the most valuable type-strain genomes for metagenomic binning, comparative biology and taxonomic classification.</title>
        <authorList>
            <person name="Goeker M."/>
        </authorList>
    </citation>
    <scope>NUCLEOTIDE SEQUENCE [LARGE SCALE GENOMIC DNA]</scope>
    <source>
        <strain evidence="1 2">DSM 6139</strain>
    </source>
</reference>
<comment type="caution">
    <text evidence="1">The sequence shown here is derived from an EMBL/GenBank/DDBJ whole genome shotgun (WGS) entry which is preliminary data.</text>
</comment>
<keyword evidence="2" id="KW-1185">Reference proteome</keyword>
<name>A0ABS4FZC2_9CLOT</name>
<sequence length="95" mass="10346">MLVSCSSAIKQSDLIGVWTEDDAKIVVGLPVKSIEFFADGKVMIGGQYPGTFKLMENGELQVTVQGEVYQDPIKINGKTLTITQDDGDSKSYTKK</sequence>
<dbReference type="EMBL" id="JAGGKC010000001">
    <property type="protein sequence ID" value="MBP1917648.1"/>
    <property type="molecule type" value="Genomic_DNA"/>
</dbReference>
<gene>
    <name evidence="1" type="ORF">J2Z34_000111</name>
</gene>